<name>A3BQ42_ORYSJ</name>
<feature type="compositionally biased region" description="Basic and acidic residues" evidence="1">
    <location>
        <begin position="1"/>
        <end position="13"/>
    </location>
</feature>
<dbReference type="Proteomes" id="UP000007752">
    <property type="component" value="Chromosome 8"/>
</dbReference>
<feature type="compositionally biased region" description="Low complexity" evidence="1">
    <location>
        <begin position="14"/>
        <end position="25"/>
    </location>
</feature>
<protein>
    <submittedName>
        <fullName evidence="2">Uncharacterized protein</fullName>
    </submittedName>
</protein>
<dbReference type="EMBL" id="CM000145">
    <property type="protein sequence ID" value="EAZ41681.1"/>
    <property type="molecule type" value="Genomic_DNA"/>
</dbReference>
<sequence length="174" mass="18762">MADAAEQHHRQEETAAATTTPQQMMMRRRRARASSEYLGVRRRPWGRYAAEIPQPVHQGAPLARHLSTPPRRPPSPTTSPPSPSPAPPPRAPNSSTPTCTTTTPSAPQQALSPAVPPAPTPSAPSPLYDDDYLSPAAAKEELKAANEKSPTIATILQSFHYQQNVPTGFMGFNV</sequence>
<gene>
    <name evidence="2" type="ORF">OsJ_26216</name>
</gene>
<accession>A3BQ42</accession>
<feature type="region of interest" description="Disordered" evidence="1">
    <location>
        <begin position="1"/>
        <end position="133"/>
    </location>
</feature>
<reference evidence="2" key="1">
    <citation type="journal article" date="2005" name="PLoS Biol.">
        <title>The genomes of Oryza sativa: a history of duplications.</title>
        <authorList>
            <person name="Yu J."/>
            <person name="Wang J."/>
            <person name="Lin W."/>
            <person name="Li S."/>
            <person name="Li H."/>
            <person name="Zhou J."/>
            <person name="Ni P."/>
            <person name="Dong W."/>
            <person name="Hu S."/>
            <person name="Zeng C."/>
            <person name="Zhang J."/>
            <person name="Zhang Y."/>
            <person name="Li R."/>
            <person name="Xu Z."/>
            <person name="Li S."/>
            <person name="Li X."/>
            <person name="Zheng H."/>
            <person name="Cong L."/>
            <person name="Lin L."/>
            <person name="Yin J."/>
            <person name="Geng J."/>
            <person name="Li G."/>
            <person name="Shi J."/>
            <person name="Liu J."/>
            <person name="Lv H."/>
            <person name="Li J."/>
            <person name="Wang J."/>
            <person name="Deng Y."/>
            <person name="Ran L."/>
            <person name="Shi X."/>
            <person name="Wang X."/>
            <person name="Wu Q."/>
            <person name="Li C."/>
            <person name="Ren X."/>
            <person name="Wang J."/>
            <person name="Wang X."/>
            <person name="Li D."/>
            <person name="Liu D."/>
            <person name="Zhang X."/>
            <person name="Ji Z."/>
            <person name="Zhao W."/>
            <person name="Sun Y."/>
            <person name="Zhang Z."/>
            <person name="Bao J."/>
            <person name="Han Y."/>
            <person name="Dong L."/>
            <person name="Ji J."/>
            <person name="Chen P."/>
            <person name="Wu S."/>
            <person name="Liu J."/>
            <person name="Xiao Y."/>
            <person name="Bu D."/>
            <person name="Tan J."/>
            <person name="Yang L."/>
            <person name="Ye C."/>
            <person name="Zhang J."/>
            <person name="Xu J."/>
            <person name="Zhou Y."/>
            <person name="Yu Y."/>
            <person name="Zhang B."/>
            <person name="Zhuang S."/>
            <person name="Wei H."/>
            <person name="Liu B."/>
            <person name="Lei M."/>
            <person name="Yu H."/>
            <person name="Li Y."/>
            <person name="Xu H."/>
            <person name="Wei S."/>
            <person name="He X."/>
            <person name="Fang L."/>
            <person name="Zhang Z."/>
            <person name="Zhang Y."/>
            <person name="Huang X."/>
            <person name="Su Z."/>
            <person name="Tong W."/>
            <person name="Li J."/>
            <person name="Tong Z."/>
            <person name="Li S."/>
            <person name="Ye J."/>
            <person name="Wang L."/>
            <person name="Fang L."/>
            <person name="Lei T."/>
            <person name="Chen C."/>
            <person name="Chen H."/>
            <person name="Xu Z."/>
            <person name="Li H."/>
            <person name="Huang H."/>
            <person name="Zhang F."/>
            <person name="Xu H."/>
            <person name="Li N."/>
            <person name="Zhao C."/>
            <person name="Li S."/>
            <person name="Dong L."/>
            <person name="Huang Y."/>
            <person name="Li L."/>
            <person name="Xi Y."/>
            <person name="Qi Q."/>
            <person name="Li W."/>
            <person name="Zhang B."/>
            <person name="Hu W."/>
            <person name="Zhang Y."/>
            <person name="Tian X."/>
            <person name="Jiao Y."/>
            <person name="Liang X."/>
            <person name="Jin J."/>
            <person name="Gao L."/>
            <person name="Zheng W."/>
            <person name="Hao B."/>
            <person name="Liu S."/>
            <person name="Wang W."/>
            <person name="Yuan L."/>
            <person name="Cao M."/>
            <person name="McDermott J."/>
            <person name="Samudrala R."/>
            <person name="Wang J."/>
            <person name="Wong G.K."/>
            <person name="Yang H."/>
        </authorList>
    </citation>
    <scope>NUCLEOTIDE SEQUENCE [LARGE SCALE GENOMIC DNA]</scope>
</reference>
<feature type="compositionally biased region" description="Pro residues" evidence="1">
    <location>
        <begin position="114"/>
        <end position="124"/>
    </location>
</feature>
<evidence type="ECO:0000313" key="2">
    <source>
        <dbReference type="EMBL" id="EAZ41681.1"/>
    </source>
</evidence>
<organism evidence="2">
    <name type="scientific">Oryza sativa subsp. japonica</name>
    <name type="common">Rice</name>
    <dbReference type="NCBI Taxonomy" id="39947"/>
    <lineage>
        <taxon>Eukaryota</taxon>
        <taxon>Viridiplantae</taxon>
        <taxon>Streptophyta</taxon>
        <taxon>Embryophyta</taxon>
        <taxon>Tracheophyta</taxon>
        <taxon>Spermatophyta</taxon>
        <taxon>Magnoliopsida</taxon>
        <taxon>Liliopsida</taxon>
        <taxon>Poales</taxon>
        <taxon>Poaceae</taxon>
        <taxon>BOP clade</taxon>
        <taxon>Oryzoideae</taxon>
        <taxon>Oryzeae</taxon>
        <taxon>Oryzinae</taxon>
        <taxon>Oryza</taxon>
        <taxon>Oryza sativa</taxon>
    </lineage>
</organism>
<feature type="compositionally biased region" description="Low complexity" evidence="1">
    <location>
        <begin position="92"/>
        <end position="105"/>
    </location>
</feature>
<dbReference type="AlphaFoldDB" id="A3BQ42"/>
<proteinExistence type="predicted"/>
<feature type="compositionally biased region" description="Pro residues" evidence="1">
    <location>
        <begin position="70"/>
        <end position="91"/>
    </location>
</feature>
<reference evidence="2" key="2">
    <citation type="submission" date="2008-12" db="EMBL/GenBank/DDBJ databases">
        <title>Improved gene annotation of the rice (Oryza sativa) genomes.</title>
        <authorList>
            <person name="Wang J."/>
            <person name="Li R."/>
            <person name="Fan W."/>
            <person name="Huang Q."/>
            <person name="Zhang J."/>
            <person name="Zhou Y."/>
            <person name="Hu Y."/>
            <person name="Zi S."/>
            <person name="Li J."/>
            <person name="Ni P."/>
            <person name="Zheng H."/>
            <person name="Zhang Y."/>
            <person name="Zhao M."/>
            <person name="Hao Q."/>
            <person name="McDermott J."/>
            <person name="Samudrala R."/>
            <person name="Kristiansen K."/>
            <person name="Wong G.K.-S."/>
        </authorList>
    </citation>
    <scope>NUCLEOTIDE SEQUENCE</scope>
</reference>
<evidence type="ECO:0000256" key="1">
    <source>
        <dbReference type="SAM" id="MobiDB-lite"/>
    </source>
</evidence>